<evidence type="ECO:0000259" key="14">
    <source>
        <dbReference type="PROSITE" id="PS50011"/>
    </source>
</evidence>
<dbReference type="EC" id="4.6.1.2" evidence="3 13"/>
<keyword evidence="9" id="KW-0325">Glycoprotein</keyword>
<dbReference type="PANTHER" id="PTHR11920:SF462">
    <property type="entry name" value="GUANYLATE CYCLASE"/>
    <property type="match status" value="1"/>
</dbReference>
<keyword evidence="17" id="KW-1185">Reference proteome</keyword>
<reference evidence="16 17" key="1">
    <citation type="submission" date="2022-01" db="EMBL/GenBank/DDBJ databases">
        <title>A chromosomal length assembly of Cordylochernes scorpioides.</title>
        <authorList>
            <person name="Zeh D."/>
            <person name="Zeh J."/>
        </authorList>
    </citation>
    <scope>NUCLEOTIDE SEQUENCE [LARGE SCALE GENOMIC DNA]</scope>
    <source>
        <strain evidence="16">IN4F17</strain>
        <tissue evidence="16">Whole Body</tissue>
    </source>
</reference>
<dbReference type="Proteomes" id="UP001235939">
    <property type="component" value="Chromosome 03"/>
</dbReference>
<dbReference type="InterPro" id="IPR011009">
    <property type="entry name" value="Kinase-like_dom_sf"/>
</dbReference>
<comment type="similarity">
    <text evidence="12">Belongs to the adenylyl cyclase class-4/guanylyl cyclase family.</text>
</comment>
<sequence length="331" mass="37551">MCVLSDLLWTAPEILREEDDEELFQRGTKTGDIYSFAIVMQEIITRGAPYLMPECTSDEIIDKLRHPPPLLRPVIPKQSAPPDAVNLMRLCWSEYADLRPDFNEINEEFKQLQKGKKINIVDHMFNMLEKYSNHLEEMIKDRTEELNKEKKKTDELLSRMLPGSVAEQLKQGMPVDPEKFDQVTIYFSDIVGFTTISAYSEPIEIVDLLNDLYTAFDTTIDLYNVYKVETIGDAYMVVGGLPERIPDHAGEMATMALDLLHACGQFKIRHLPGVPLTLRIGLHTGPVVAGVVGMTMPRYCLFGDTVNTASRMESTSSGEFLYIFDTRDKQG</sequence>
<dbReference type="InterPro" id="IPR000719">
    <property type="entry name" value="Prot_kinase_dom"/>
</dbReference>
<dbReference type="SMART" id="SM00044">
    <property type="entry name" value="CYCc"/>
    <property type="match status" value="1"/>
</dbReference>
<dbReference type="InterPro" id="IPR001054">
    <property type="entry name" value="A/G_cyclase"/>
</dbReference>
<dbReference type="PROSITE" id="PS00452">
    <property type="entry name" value="GUANYLATE_CYCLASE_1"/>
    <property type="match status" value="1"/>
</dbReference>
<evidence type="ECO:0000256" key="13">
    <source>
        <dbReference type="RuleBase" id="RU003431"/>
    </source>
</evidence>
<evidence type="ECO:0000256" key="5">
    <source>
        <dbReference type="ARBA" id="ARBA00022729"/>
    </source>
</evidence>
<dbReference type="Gene3D" id="6.10.250.780">
    <property type="match status" value="1"/>
</dbReference>
<dbReference type="InterPro" id="IPR050401">
    <property type="entry name" value="Cyclic_nucleotide_synthase"/>
</dbReference>
<evidence type="ECO:0000256" key="4">
    <source>
        <dbReference type="ARBA" id="ARBA00022692"/>
    </source>
</evidence>
<keyword evidence="4" id="KW-0812">Transmembrane</keyword>
<evidence type="ECO:0000256" key="6">
    <source>
        <dbReference type="ARBA" id="ARBA00022741"/>
    </source>
</evidence>
<dbReference type="Pfam" id="PF07701">
    <property type="entry name" value="HNOBA"/>
    <property type="match status" value="1"/>
</dbReference>
<keyword evidence="6" id="KW-0547">Nucleotide-binding</keyword>
<gene>
    <name evidence="16" type="ORF">LAZ67_3003529</name>
</gene>
<dbReference type="Gene3D" id="3.30.70.1230">
    <property type="entry name" value="Nucleotide cyclase"/>
    <property type="match status" value="1"/>
</dbReference>
<evidence type="ECO:0000313" key="16">
    <source>
        <dbReference type="EMBL" id="UYV65194.1"/>
    </source>
</evidence>
<dbReference type="SUPFAM" id="SSF56112">
    <property type="entry name" value="Protein kinase-like (PK-like)"/>
    <property type="match status" value="1"/>
</dbReference>
<evidence type="ECO:0000256" key="12">
    <source>
        <dbReference type="RuleBase" id="RU000405"/>
    </source>
</evidence>
<feature type="domain" description="Protein kinase" evidence="14">
    <location>
        <begin position="1"/>
        <end position="126"/>
    </location>
</feature>
<evidence type="ECO:0000256" key="10">
    <source>
        <dbReference type="ARBA" id="ARBA00023239"/>
    </source>
</evidence>
<dbReference type="PANTHER" id="PTHR11920">
    <property type="entry name" value="GUANYLYL CYCLASE"/>
    <property type="match status" value="1"/>
</dbReference>
<name>A0ABY6K8Q8_9ARAC</name>
<dbReference type="InterPro" id="IPR001245">
    <property type="entry name" value="Ser-Thr/Tyr_kinase_cat_dom"/>
</dbReference>
<keyword evidence="10 12" id="KW-0456">Lyase</keyword>
<dbReference type="Pfam" id="PF07714">
    <property type="entry name" value="PK_Tyr_Ser-Thr"/>
    <property type="match status" value="1"/>
</dbReference>
<dbReference type="Gene3D" id="1.10.510.10">
    <property type="entry name" value="Transferase(Phosphotransferase) domain 1"/>
    <property type="match status" value="1"/>
</dbReference>
<evidence type="ECO:0000256" key="7">
    <source>
        <dbReference type="ARBA" id="ARBA00022989"/>
    </source>
</evidence>
<evidence type="ECO:0000256" key="11">
    <source>
        <dbReference type="ARBA" id="ARBA00023293"/>
    </source>
</evidence>
<comment type="subcellular location">
    <subcellularLocation>
        <location evidence="2">Membrane</location>
        <topology evidence="2">Single-pass type I membrane protein</topology>
    </subcellularLocation>
</comment>
<proteinExistence type="inferred from homology"/>
<dbReference type="Pfam" id="PF00211">
    <property type="entry name" value="Guanylate_cyc"/>
    <property type="match status" value="1"/>
</dbReference>
<evidence type="ECO:0000256" key="2">
    <source>
        <dbReference type="ARBA" id="ARBA00004479"/>
    </source>
</evidence>
<dbReference type="InterPro" id="IPR029787">
    <property type="entry name" value="Nucleotide_cyclase"/>
</dbReference>
<dbReference type="PROSITE" id="PS50011">
    <property type="entry name" value="PROTEIN_KINASE_DOM"/>
    <property type="match status" value="1"/>
</dbReference>
<protein>
    <recommendedName>
        <fullName evidence="3 13">Guanylate cyclase</fullName>
        <ecNumber evidence="3 13">4.6.1.2</ecNumber>
    </recommendedName>
</protein>
<evidence type="ECO:0000256" key="8">
    <source>
        <dbReference type="ARBA" id="ARBA00023136"/>
    </source>
</evidence>
<dbReference type="CDD" id="cd07302">
    <property type="entry name" value="CHD"/>
    <property type="match status" value="1"/>
</dbReference>
<dbReference type="PROSITE" id="PS50125">
    <property type="entry name" value="GUANYLATE_CYCLASE_2"/>
    <property type="match status" value="1"/>
</dbReference>
<evidence type="ECO:0000256" key="1">
    <source>
        <dbReference type="ARBA" id="ARBA00001436"/>
    </source>
</evidence>
<evidence type="ECO:0000256" key="9">
    <source>
        <dbReference type="ARBA" id="ARBA00023180"/>
    </source>
</evidence>
<evidence type="ECO:0000256" key="3">
    <source>
        <dbReference type="ARBA" id="ARBA00012202"/>
    </source>
</evidence>
<feature type="domain" description="Guanylate cyclase" evidence="15">
    <location>
        <begin position="184"/>
        <end position="313"/>
    </location>
</feature>
<dbReference type="InterPro" id="IPR011645">
    <property type="entry name" value="HNOB_dom_associated"/>
</dbReference>
<evidence type="ECO:0000313" key="17">
    <source>
        <dbReference type="Proteomes" id="UP001235939"/>
    </source>
</evidence>
<keyword evidence="11 13" id="KW-0141">cGMP biosynthesis</keyword>
<dbReference type="InterPro" id="IPR018297">
    <property type="entry name" value="A/G_cyclase_CS"/>
</dbReference>
<comment type="catalytic activity">
    <reaction evidence="1 13">
        <text>GTP = 3',5'-cyclic GMP + diphosphate</text>
        <dbReference type="Rhea" id="RHEA:13665"/>
        <dbReference type="ChEBI" id="CHEBI:33019"/>
        <dbReference type="ChEBI" id="CHEBI:37565"/>
        <dbReference type="ChEBI" id="CHEBI:57746"/>
        <dbReference type="EC" id="4.6.1.2"/>
    </reaction>
</comment>
<dbReference type="EMBL" id="CP092865">
    <property type="protein sequence ID" value="UYV65194.1"/>
    <property type="molecule type" value="Genomic_DNA"/>
</dbReference>
<evidence type="ECO:0000259" key="15">
    <source>
        <dbReference type="PROSITE" id="PS50125"/>
    </source>
</evidence>
<keyword evidence="7" id="KW-1133">Transmembrane helix</keyword>
<dbReference type="SUPFAM" id="SSF55073">
    <property type="entry name" value="Nucleotide cyclase"/>
    <property type="match status" value="1"/>
</dbReference>
<organism evidence="16 17">
    <name type="scientific">Cordylochernes scorpioides</name>
    <dbReference type="NCBI Taxonomy" id="51811"/>
    <lineage>
        <taxon>Eukaryota</taxon>
        <taxon>Metazoa</taxon>
        <taxon>Ecdysozoa</taxon>
        <taxon>Arthropoda</taxon>
        <taxon>Chelicerata</taxon>
        <taxon>Arachnida</taxon>
        <taxon>Pseudoscorpiones</taxon>
        <taxon>Cheliferoidea</taxon>
        <taxon>Chernetidae</taxon>
        <taxon>Cordylochernes</taxon>
    </lineage>
</organism>
<keyword evidence="5" id="KW-0732">Signal</keyword>
<accession>A0ABY6K8Q8</accession>
<keyword evidence="8" id="KW-0472">Membrane</keyword>